<feature type="domain" description="Laminin G" evidence="3">
    <location>
        <begin position="299"/>
        <end position="482"/>
    </location>
</feature>
<evidence type="ECO:0000259" key="3">
    <source>
        <dbReference type="PROSITE" id="PS50025"/>
    </source>
</evidence>
<dbReference type="AlphaFoldDB" id="A0A815VMQ8"/>
<dbReference type="InterPro" id="IPR013320">
    <property type="entry name" value="ConA-like_dom_sf"/>
</dbReference>
<evidence type="ECO:0000313" key="4">
    <source>
        <dbReference type="EMBL" id="CAF1534926.1"/>
    </source>
</evidence>
<name>A0A815VMQ8_9BILA</name>
<feature type="non-terminal residue" evidence="4">
    <location>
        <position position="581"/>
    </location>
</feature>
<evidence type="ECO:0000313" key="5">
    <source>
        <dbReference type="Proteomes" id="UP000663889"/>
    </source>
</evidence>
<organism evidence="4 5">
    <name type="scientific">Rotaria sordida</name>
    <dbReference type="NCBI Taxonomy" id="392033"/>
    <lineage>
        <taxon>Eukaryota</taxon>
        <taxon>Metazoa</taxon>
        <taxon>Spiralia</taxon>
        <taxon>Gnathifera</taxon>
        <taxon>Rotifera</taxon>
        <taxon>Eurotatoria</taxon>
        <taxon>Bdelloidea</taxon>
        <taxon>Philodinida</taxon>
        <taxon>Philodinidae</taxon>
        <taxon>Rotaria</taxon>
    </lineage>
</organism>
<accession>A0A815VMQ8</accession>
<feature type="non-terminal residue" evidence="4">
    <location>
        <position position="1"/>
    </location>
</feature>
<evidence type="ECO:0000256" key="1">
    <source>
        <dbReference type="PROSITE-ProRule" id="PRU00122"/>
    </source>
</evidence>
<dbReference type="SUPFAM" id="SSF49899">
    <property type="entry name" value="Concanavalin A-like lectins/glucanases"/>
    <property type="match status" value="1"/>
</dbReference>
<reference evidence="4" key="1">
    <citation type="submission" date="2021-02" db="EMBL/GenBank/DDBJ databases">
        <authorList>
            <person name="Nowell W R."/>
        </authorList>
    </citation>
    <scope>NUCLEOTIDE SEQUENCE</scope>
</reference>
<sequence length="581" mass="64273">ITKNLTVTFNASDNKGYSAITTIPIIVGDILNTYPISNGFKTINILYVNGYINSLRNVPLGSIYVNDLDDWFRISRTYAIRNVGNGQLFSTSQGFLSTPEALYPGSYRIHVDVTKPIASSTALSTIDLSVTSVDSEFVREAATIRIQVYQYRSLYYPPLPFNEAKKQALTDVIFYVPSLKRNDIENTLNMNLPLFLSRYNIIANASGPNPCTNYICPTNTICRSTRTIQPLPYSIDTNQTSFVGINVVDSGDCVNSTYSTNFMNTQFGCITYTFNNLTYCPCTSLQTYAPLGPYCQVLGRTFNESGGGYAVFDGRTFSNRAPTRFSFDFSIRSSIIDGLILLYGRNTTPINDFFWTAIEIYQSRLRFHFRDTILDATNTVLNASTWYHVEYQYVDSTILVSINDCQYVTTVNDTLNTYDLSNVQLYLGGLPVTGSLMSGLYPSLTQVNTFSGCIRNVLSNGYYLDMSKALVSVNSYYGQSSCTLTNPYTTPPTSITITTTITTPRPTTTSTTPRPTTTSTTSRPTTPRPTTTPTTSRPTTTPTTPRPTTTSTTPRPTTTSTTPRPTTTSTTPRPTTTSTTP</sequence>
<dbReference type="Proteomes" id="UP000663889">
    <property type="component" value="Unassembled WGS sequence"/>
</dbReference>
<dbReference type="Pfam" id="PF00054">
    <property type="entry name" value="Laminin_G_1"/>
    <property type="match status" value="1"/>
</dbReference>
<evidence type="ECO:0000256" key="2">
    <source>
        <dbReference type="SAM" id="MobiDB-lite"/>
    </source>
</evidence>
<dbReference type="CDD" id="cd00110">
    <property type="entry name" value="LamG"/>
    <property type="match status" value="1"/>
</dbReference>
<dbReference type="Gene3D" id="2.60.120.200">
    <property type="match status" value="1"/>
</dbReference>
<dbReference type="PRINTS" id="PR01217">
    <property type="entry name" value="PRICHEXTENSN"/>
</dbReference>
<comment type="caution">
    <text evidence="4">The sequence shown here is derived from an EMBL/GenBank/DDBJ whole genome shotgun (WGS) entry which is preliminary data.</text>
</comment>
<dbReference type="InterPro" id="IPR001791">
    <property type="entry name" value="Laminin_G"/>
</dbReference>
<gene>
    <name evidence="4" type="ORF">SEV965_LOCUS37762</name>
</gene>
<proteinExistence type="predicted"/>
<feature type="compositionally biased region" description="Low complexity" evidence="2">
    <location>
        <begin position="491"/>
        <end position="581"/>
    </location>
</feature>
<dbReference type="PROSITE" id="PS50025">
    <property type="entry name" value="LAM_G_DOMAIN"/>
    <property type="match status" value="1"/>
</dbReference>
<dbReference type="SMART" id="SM00282">
    <property type="entry name" value="LamG"/>
    <property type="match status" value="1"/>
</dbReference>
<protein>
    <recommendedName>
        <fullName evidence="3">Laminin G domain-containing protein</fullName>
    </recommendedName>
</protein>
<comment type="caution">
    <text evidence="1">Lacks conserved residue(s) required for the propagation of feature annotation.</text>
</comment>
<feature type="region of interest" description="Disordered" evidence="2">
    <location>
        <begin position="489"/>
        <end position="581"/>
    </location>
</feature>
<dbReference type="EMBL" id="CAJNOU010008162">
    <property type="protein sequence ID" value="CAF1534926.1"/>
    <property type="molecule type" value="Genomic_DNA"/>
</dbReference>